<feature type="compositionally biased region" description="Polar residues" evidence="1">
    <location>
        <begin position="86"/>
        <end position="98"/>
    </location>
</feature>
<sequence length="186" mass="20975">MYLHYYVYAYLRKDGTPYYIGKGHDNRHKSKDHKVKVPGNDRIIILESNLSELGAFAIERRMIKWYGRKDLGTGILRNKTDGGEGVSSNTMLGNTNARGNKGKPKSKEHKLKLSLAKKGKPKSEEQKLKQSRTMSGRKQSPEVIARRTSATIGNKWWSKDGVSKKSRNCPGNGWVLGRDSIKKTAQ</sequence>
<name>A0A6J7WJL8_9CAUD</name>
<proteinExistence type="predicted"/>
<evidence type="ECO:0000313" key="2">
    <source>
        <dbReference type="EMBL" id="CAB5214352.1"/>
    </source>
</evidence>
<organism evidence="2">
    <name type="scientific">uncultured Caudovirales phage</name>
    <dbReference type="NCBI Taxonomy" id="2100421"/>
    <lineage>
        <taxon>Viruses</taxon>
        <taxon>Duplodnaviria</taxon>
        <taxon>Heunggongvirae</taxon>
        <taxon>Uroviricota</taxon>
        <taxon>Caudoviricetes</taxon>
        <taxon>Peduoviridae</taxon>
        <taxon>Maltschvirus</taxon>
        <taxon>Maltschvirus maltsch</taxon>
    </lineage>
</organism>
<feature type="compositionally biased region" description="Basic residues" evidence="1">
    <location>
        <begin position="100"/>
        <end position="120"/>
    </location>
</feature>
<gene>
    <name evidence="2" type="ORF">UFOVP190_68</name>
</gene>
<dbReference type="EMBL" id="LR798243">
    <property type="protein sequence ID" value="CAB5214352.1"/>
    <property type="molecule type" value="Genomic_DNA"/>
</dbReference>
<accession>A0A6J7WJL8</accession>
<protein>
    <recommendedName>
        <fullName evidence="3">GIY-YIG domain-containing protein</fullName>
    </recommendedName>
</protein>
<feature type="region of interest" description="Disordered" evidence="1">
    <location>
        <begin position="77"/>
        <end position="147"/>
    </location>
</feature>
<evidence type="ECO:0000256" key="1">
    <source>
        <dbReference type="SAM" id="MobiDB-lite"/>
    </source>
</evidence>
<feature type="region of interest" description="Disordered" evidence="1">
    <location>
        <begin position="160"/>
        <end position="186"/>
    </location>
</feature>
<evidence type="ECO:0008006" key="3">
    <source>
        <dbReference type="Google" id="ProtNLM"/>
    </source>
</evidence>
<reference evidence="2" key="1">
    <citation type="submission" date="2020-05" db="EMBL/GenBank/DDBJ databases">
        <authorList>
            <person name="Chiriac C."/>
            <person name="Salcher M."/>
            <person name="Ghai R."/>
            <person name="Kavagutti S V."/>
        </authorList>
    </citation>
    <scope>NUCLEOTIDE SEQUENCE</scope>
</reference>